<sequence length="198" mass="22536">MWPNKALHPTVNRPQPETISRNQPRRAFDLVSPAVELYVGLDNMNSYDYRPITFEKHVFPQSVMGIGILEHAIPNLSEVTADWVWRFPICCGTVKNCKPELCISSSIELIDGMLEYRSNVLSEISDRIESDVHPDQIYQEWILALQSIQNIALGRSEICQWSAPLHPDDAIQTPEDLQRQISILDKIASGDLKPRITD</sequence>
<dbReference type="EMBL" id="AP026866">
    <property type="protein sequence ID" value="BDS05375.1"/>
    <property type="molecule type" value="Genomic_DNA"/>
</dbReference>
<protein>
    <submittedName>
        <fullName evidence="2">Uncharacterized protein</fullName>
    </submittedName>
</protein>
<feature type="compositionally biased region" description="Polar residues" evidence="1">
    <location>
        <begin position="12"/>
        <end position="22"/>
    </location>
</feature>
<dbReference type="KEGG" id="osu:NT6N_04150"/>
<organism evidence="2">
    <name type="scientific">Oceaniferula spumae</name>
    <dbReference type="NCBI Taxonomy" id="2979115"/>
    <lineage>
        <taxon>Bacteria</taxon>
        <taxon>Pseudomonadati</taxon>
        <taxon>Verrucomicrobiota</taxon>
        <taxon>Verrucomicrobiia</taxon>
        <taxon>Verrucomicrobiales</taxon>
        <taxon>Verrucomicrobiaceae</taxon>
        <taxon>Oceaniferula</taxon>
    </lineage>
</organism>
<reference evidence="2" key="1">
    <citation type="submission" date="2024-07" db="EMBL/GenBank/DDBJ databases">
        <title>Complete genome sequence of Verrucomicrobiaceae bacterium NT6N.</title>
        <authorList>
            <person name="Huang C."/>
            <person name="Takami H."/>
            <person name="Hamasaki K."/>
        </authorList>
    </citation>
    <scope>NUCLEOTIDE SEQUENCE</scope>
    <source>
        <strain evidence="2">NT6N</strain>
    </source>
</reference>
<proteinExistence type="predicted"/>
<dbReference type="AlphaFoldDB" id="A0AAT9FHI5"/>
<name>A0AAT9FHI5_9BACT</name>
<accession>A0AAT9FHI5</accession>
<feature type="region of interest" description="Disordered" evidence="1">
    <location>
        <begin position="1"/>
        <end position="23"/>
    </location>
</feature>
<gene>
    <name evidence="2" type="ORF">NT6N_04150</name>
</gene>
<evidence type="ECO:0000256" key="1">
    <source>
        <dbReference type="SAM" id="MobiDB-lite"/>
    </source>
</evidence>
<evidence type="ECO:0000313" key="2">
    <source>
        <dbReference type="EMBL" id="BDS05375.1"/>
    </source>
</evidence>